<evidence type="ECO:0000313" key="6">
    <source>
        <dbReference type="EMBL" id="SHH11205.1"/>
    </source>
</evidence>
<dbReference type="PROSITE" id="PS00211">
    <property type="entry name" value="ABC_TRANSPORTER_1"/>
    <property type="match status" value="1"/>
</dbReference>
<dbReference type="PANTHER" id="PTHR43166">
    <property type="entry name" value="AMINO ACID IMPORT ATP-BINDING PROTEIN"/>
    <property type="match status" value="1"/>
</dbReference>
<dbReference type="RefSeq" id="WP_072792843.1">
    <property type="nucleotide sequence ID" value="NZ_FQWM01000003.1"/>
</dbReference>
<dbReference type="STRING" id="870908.SAMN04488044_1933"/>
<accession>A0A1M5QAT5</accession>
<dbReference type="GO" id="GO:0005524">
    <property type="term" value="F:ATP binding"/>
    <property type="evidence" value="ECO:0007669"/>
    <property type="project" value="UniProtKB-KW"/>
</dbReference>
<sequence length="258" mass="28701">MSNQPRDIIFAAENLLRRAGNLRILDDVYLDIERGECLGVIGPSGSGKSSLLRAMAMLDPLDDGFMLLNGLPIGKGRTKDGLVFRPDKAARLKARLSIGMVFQDFQLWPHLSVKRNIELAQEISLGIAPEKAAQAAQNLMHRLKVSHLGKVFPNNLSGGQKQRVAIARALALKPQVLLFDEPTSALDPELVNEVSQLFMELKKTGLTLVVVSHEMDFLGRVCDQLVFMDQGKIIAQADPNTMMRQSQNERVRRFFQTL</sequence>
<dbReference type="OrthoDB" id="9802264at2"/>
<evidence type="ECO:0000256" key="4">
    <source>
        <dbReference type="ARBA" id="ARBA00022840"/>
    </source>
</evidence>
<evidence type="ECO:0000256" key="2">
    <source>
        <dbReference type="ARBA" id="ARBA00022448"/>
    </source>
</evidence>
<evidence type="ECO:0000256" key="1">
    <source>
        <dbReference type="ARBA" id="ARBA00005417"/>
    </source>
</evidence>
<comment type="similarity">
    <text evidence="1">Belongs to the ABC transporter superfamily.</text>
</comment>
<keyword evidence="2" id="KW-0813">Transport</keyword>
<feature type="domain" description="ABC transporter" evidence="5">
    <location>
        <begin position="10"/>
        <end position="255"/>
    </location>
</feature>
<dbReference type="Gene3D" id="3.40.50.300">
    <property type="entry name" value="P-loop containing nucleotide triphosphate hydrolases"/>
    <property type="match status" value="1"/>
</dbReference>
<organism evidence="6 7">
    <name type="scientific">Cognatishimia maritima</name>
    <dbReference type="NCBI Taxonomy" id="870908"/>
    <lineage>
        <taxon>Bacteria</taxon>
        <taxon>Pseudomonadati</taxon>
        <taxon>Pseudomonadota</taxon>
        <taxon>Alphaproteobacteria</taxon>
        <taxon>Rhodobacterales</taxon>
        <taxon>Paracoccaceae</taxon>
        <taxon>Cognatishimia</taxon>
    </lineage>
</organism>
<protein>
    <submittedName>
        <fullName evidence="6">ABC-type polar amino acid transport system, ATPase component</fullName>
    </submittedName>
</protein>
<dbReference type="Proteomes" id="UP000184211">
    <property type="component" value="Unassembled WGS sequence"/>
</dbReference>
<evidence type="ECO:0000313" key="7">
    <source>
        <dbReference type="Proteomes" id="UP000184211"/>
    </source>
</evidence>
<name>A0A1M5QAT5_9RHOB</name>
<dbReference type="InterPro" id="IPR003439">
    <property type="entry name" value="ABC_transporter-like_ATP-bd"/>
</dbReference>
<dbReference type="InterPro" id="IPR027417">
    <property type="entry name" value="P-loop_NTPase"/>
</dbReference>
<dbReference type="GO" id="GO:0016887">
    <property type="term" value="F:ATP hydrolysis activity"/>
    <property type="evidence" value="ECO:0007669"/>
    <property type="project" value="InterPro"/>
</dbReference>
<dbReference type="SMART" id="SM00382">
    <property type="entry name" value="AAA"/>
    <property type="match status" value="1"/>
</dbReference>
<dbReference type="PROSITE" id="PS50893">
    <property type="entry name" value="ABC_TRANSPORTER_2"/>
    <property type="match status" value="1"/>
</dbReference>
<dbReference type="EMBL" id="FQWM01000003">
    <property type="protein sequence ID" value="SHH11205.1"/>
    <property type="molecule type" value="Genomic_DNA"/>
</dbReference>
<evidence type="ECO:0000259" key="5">
    <source>
        <dbReference type="PROSITE" id="PS50893"/>
    </source>
</evidence>
<dbReference type="PANTHER" id="PTHR43166:SF4">
    <property type="entry name" value="PHOSPHONATES IMPORT ATP-BINDING PROTEIN PHNC"/>
    <property type="match status" value="1"/>
</dbReference>
<dbReference type="SUPFAM" id="SSF52540">
    <property type="entry name" value="P-loop containing nucleoside triphosphate hydrolases"/>
    <property type="match status" value="1"/>
</dbReference>
<keyword evidence="7" id="KW-1185">Reference proteome</keyword>
<dbReference type="InterPro" id="IPR003593">
    <property type="entry name" value="AAA+_ATPase"/>
</dbReference>
<dbReference type="Pfam" id="PF00005">
    <property type="entry name" value="ABC_tran"/>
    <property type="match status" value="1"/>
</dbReference>
<proteinExistence type="inferred from homology"/>
<gene>
    <name evidence="6" type="ORF">SAMN04488044_1933</name>
</gene>
<keyword evidence="4" id="KW-0067">ATP-binding</keyword>
<dbReference type="InterPro" id="IPR050086">
    <property type="entry name" value="MetN_ABC_transporter-like"/>
</dbReference>
<evidence type="ECO:0000256" key="3">
    <source>
        <dbReference type="ARBA" id="ARBA00022741"/>
    </source>
</evidence>
<keyword evidence="3" id="KW-0547">Nucleotide-binding</keyword>
<dbReference type="InterPro" id="IPR017871">
    <property type="entry name" value="ABC_transporter-like_CS"/>
</dbReference>
<reference evidence="7" key="1">
    <citation type="submission" date="2016-11" db="EMBL/GenBank/DDBJ databases">
        <authorList>
            <person name="Varghese N."/>
            <person name="Submissions S."/>
        </authorList>
    </citation>
    <scope>NUCLEOTIDE SEQUENCE [LARGE SCALE GENOMIC DNA]</scope>
    <source>
        <strain evidence="7">DSM 28223</strain>
    </source>
</reference>
<dbReference type="AlphaFoldDB" id="A0A1M5QAT5"/>